<evidence type="ECO:0000313" key="1">
    <source>
        <dbReference type="EnsemblMetazoa" id="Aqu2.1.01183_001"/>
    </source>
</evidence>
<reference evidence="1" key="1">
    <citation type="submission" date="2017-05" db="UniProtKB">
        <authorList>
            <consortium name="EnsemblMetazoa"/>
        </authorList>
    </citation>
    <scope>IDENTIFICATION</scope>
</reference>
<organism evidence="1">
    <name type="scientific">Amphimedon queenslandica</name>
    <name type="common">Sponge</name>
    <dbReference type="NCBI Taxonomy" id="400682"/>
    <lineage>
        <taxon>Eukaryota</taxon>
        <taxon>Metazoa</taxon>
        <taxon>Porifera</taxon>
        <taxon>Demospongiae</taxon>
        <taxon>Heteroscleromorpha</taxon>
        <taxon>Haplosclerida</taxon>
        <taxon>Niphatidae</taxon>
        <taxon>Amphimedon</taxon>
    </lineage>
</organism>
<dbReference type="AlphaFoldDB" id="A0A1X7SGH1"/>
<proteinExistence type="predicted"/>
<protein>
    <submittedName>
        <fullName evidence="1">Uncharacterized protein</fullName>
    </submittedName>
</protein>
<dbReference type="EnsemblMetazoa" id="Aqu2.1.01183_001">
    <property type="protein sequence ID" value="Aqu2.1.01183_001"/>
    <property type="gene ID" value="Aqu2.1.01183"/>
</dbReference>
<accession>A0A1X7SGH1</accession>
<sequence length="61" mass="7155">MPEVPEVKSMRSRVQIPLRARVFLFFHIFFRGPNTILGNRRPGFYLRKYGTCVCCVVESFS</sequence>
<dbReference type="InParanoid" id="A0A1X7SGH1"/>
<name>A0A1X7SGH1_AMPQE</name>